<protein>
    <submittedName>
        <fullName evidence="2">Polysaccharide deacetylase</fullName>
    </submittedName>
</protein>
<dbReference type="PROSITE" id="PS51677">
    <property type="entry name" value="NODB"/>
    <property type="match status" value="1"/>
</dbReference>
<dbReference type="EMBL" id="CP003179">
    <property type="protein sequence ID" value="AEW04811.1"/>
    <property type="molecule type" value="Genomic_DNA"/>
</dbReference>
<dbReference type="STRING" id="679936.Sulac_1314"/>
<organism evidence="2 3">
    <name type="scientific">Sulfobacillus acidophilus (strain ATCC 700253 / DSM 10332 / NAL)</name>
    <dbReference type="NCBI Taxonomy" id="679936"/>
    <lineage>
        <taxon>Bacteria</taxon>
        <taxon>Bacillati</taxon>
        <taxon>Bacillota</taxon>
        <taxon>Clostridia</taxon>
        <taxon>Eubacteriales</taxon>
        <taxon>Clostridiales Family XVII. Incertae Sedis</taxon>
        <taxon>Sulfobacillus</taxon>
    </lineage>
</organism>
<dbReference type="PANTHER" id="PTHR10587">
    <property type="entry name" value="GLYCOSYL TRANSFERASE-RELATED"/>
    <property type="match status" value="1"/>
</dbReference>
<dbReference type="Pfam" id="PF22790">
    <property type="entry name" value="YkoP"/>
    <property type="match status" value="1"/>
</dbReference>
<dbReference type="InterPro" id="IPR002509">
    <property type="entry name" value="NODB_dom"/>
</dbReference>
<evidence type="ECO:0000313" key="2">
    <source>
        <dbReference type="EMBL" id="AEW04811.1"/>
    </source>
</evidence>
<sequence>MGWEIVLAGVVGLGFLGWVLPDVVFHHLQWGAFFARTDVPEMALTFDDGPGPDTPGILDALAESGTHATFFVVAEEARRRPELVKRMVMEGHEVGLHARRHRSSYLMMPWTAYREMTEGLRIVESITGRPVRWVRPPWGHVNWGTWQAIRRRHLTPVFWTVAPDDWKPEHSAEYISRYVVQLIHPGAVVVLHDAGGDRGRTRTALKPMVDGIRRMGLTPVTLSRMTPDPSYLRRVWTWWEIRFTRRWDIDSVPNQAGGVPVLRLGKIRYRGPRVTMDGMTLKSGDPMGEIHFGNPALSRLSGEATSGLKAFHAVLQSLRDLAEFVQTQPKYRDVVVVGGVTLLDAASAIEKAGFIRVPVRGWAKWSLWVYLTVLMAIYHRDGWKNLRRFPRLRPVMVLMSRTTLLTRYGGPRRPRTSRDLKPG</sequence>
<proteinExistence type="predicted"/>
<dbReference type="Proteomes" id="UP000005439">
    <property type="component" value="Chromosome"/>
</dbReference>
<dbReference type="InterPro" id="IPR054467">
    <property type="entry name" value="YkoP-like_dom"/>
</dbReference>
<dbReference type="GO" id="GO:0016810">
    <property type="term" value="F:hydrolase activity, acting on carbon-nitrogen (but not peptide) bonds"/>
    <property type="evidence" value="ECO:0007669"/>
    <property type="project" value="InterPro"/>
</dbReference>
<dbReference type="InterPro" id="IPR050248">
    <property type="entry name" value="Polysacc_deacetylase_ArnD"/>
</dbReference>
<dbReference type="PANTHER" id="PTHR10587:SF137">
    <property type="entry name" value="4-DEOXY-4-FORMAMIDO-L-ARABINOSE-PHOSPHOUNDECAPRENOL DEFORMYLASE ARND-RELATED"/>
    <property type="match status" value="1"/>
</dbReference>
<name>G8TVW7_SULAD</name>
<reference evidence="3" key="1">
    <citation type="submission" date="2011-12" db="EMBL/GenBank/DDBJ databases">
        <title>The complete genome of chromosome of Sulfobacillus acidophilus DSM 10332.</title>
        <authorList>
            <person name="Lucas S."/>
            <person name="Han J."/>
            <person name="Lapidus A."/>
            <person name="Bruce D."/>
            <person name="Goodwin L."/>
            <person name="Pitluck S."/>
            <person name="Peters L."/>
            <person name="Kyrpides N."/>
            <person name="Mavromatis K."/>
            <person name="Ivanova N."/>
            <person name="Mikhailova N."/>
            <person name="Chertkov O."/>
            <person name="Saunders E."/>
            <person name="Detter J.C."/>
            <person name="Tapia R."/>
            <person name="Han C."/>
            <person name="Land M."/>
            <person name="Hauser L."/>
            <person name="Markowitz V."/>
            <person name="Cheng J.-F."/>
            <person name="Hugenholtz P."/>
            <person name="Woyke T."/>
            <person name="Wu D."/>
            <person name="Pukall R."/>
            <person name="Gehrich-Schroeter G."/>
            <person name="Schneider S."/>
            <person name="Klenk H.-P."/>
            <person name="Eisen J.A."/>
        </authorList>
    </citation>
    <scope>NUCLEOTIDE SEQUENCE [LARGE SCALE GENOMIC DNA]</scope>
    <source>
        <strain evidence="3">ATCC 700253 / DSM 10332 / NAL</strain>
    </source>
</reference>
<accession>G8TVW7</accession>
<evidence type="ECO:0000313" key="3">
    <source>
        <dbReference type="Proteomes" id="UP000005439"/>
    </source>
</evidence>
<gene>
    <name evidence="2" type="ordered locus">Sulac_1314</name>
</gene>
<dbReference type="CDD" id="cd10959">
    <property type="entry name" value="CE4_NodB_like_3"/>
    <property type="match status" value="1"/>
</dbReference>
<reference evidence="2 3" key="2">
    <citation type="journal article" date="2012" name="Stand. Genomic Sci.">
        <title>Complete genome sequence of the moderately thermophilic mineral-sulfide-oxidizing firmicute Sulfobacillus acidophilus type strain (NAL(T)).</title>
        <authorList>
            <person name="Anderson I."/>
            <person name="Chertkov O."/>
            <person name="Chen A."/>
            <person name="Saunders E."/>
            <person name="Lapidus A."/>
            <person name="Nolan M."/>
            <person name="Lucas S."/>
            <person name="Hammon N."/>
            <person name="Deshpande S."/>
            <person name="Cheng J.F."/>
            <person name="Han C."/>
            <person name="Tapia R."/>
            <person name="Goodwin L.A."/>
            <person name="Pitluck S."/>
            <person name="Liolios K."/>
            <person name="Pagani I."/>
            <person name="Ivanova N."/>
            <person name="Mikhailova N."/>
            <person name="Pati A."/>
            <person name="Palaniappan K."/>
            <person name="Land M."/>
            <person name="Pan C."/>
            <person name="Rohde M."/>
            <person name="Pukall R."/>
            <person name="Goker M."/>
            <person name="Detter J.C."/>
            <person name="Woyke T."/>
            <person name="Bristow J."/>
            <person name="Eisen J.A."/>
            <person name="Markowitz V."/>
            <person name="Hugenholtz P."/>
            <person name="Kyrpides N.C."/>
            <person name="Klenk H.P."/>
            <person name="Mavromatis K."/>
        </authorList>
    </citation>
    <scope>NUCLEOTIDE SEQUENCE [LARGE SCALE GENOMIC DNA]</scope>
    <source>
        <strain evidence="3">ATCC 700253 / DSM 10332 / NAL</strain>
    </source>
</reference>
<dbReference type="PATRIC" id="fig|679936.5.peg.1377"/>
<evidence type="ECO:0000259" key="1">
    <source>
        <dbReference type="PROSITE" id="PS51677"/>
    </source>
</evidence>
<dbReference type="Pfam" id="PF01522">
    <property type="entry name" value="Polysacc_deac_1"/>
    <property type="match status" value="1"/>
</dbReference>
<dbReference type="InterPro" id="IPR011330">
    <property type="entry name" value="Glyco_hydro/deAcase_b/a-brl"/>
</dbReference>
<dbReference type="GO" id="GO:0005975">
    <property type="term" value="P:carbohydrate metabolic process"/>
    <property type="evidence" value="ECO:0007669"/>
    <property type="project" value="InterPro"/>
</dbReference>
<dbReference type="SUPFAM" id="SSF88713">
    <property type="entry name" value="Glycoside hydrolase/deacetylase"/>
    <property type="match status" value="1"/>
</dbReference>
<dbReference type="HOGENOM" id="CLU_046845_0_0_9"/>
<dbReference type="Gene3D" id="3.20.20.370">
    <property type="entry name" value="Glycoside hydrolase/deacetylase"/>
    <property type="match status" value="1"/>
</dbReference>
<feature type="domain" description="NodB homology" evidence="1">
    <location>
        <begin position="40"/>
        <end position="220"/>
    </location>
</feature>
<dbReference type="KEGG" id="sap:Sulac_1314"/>
<dbReference type="AlphaFoldDB" id="G8TVW7"/>
<keyword evidence="3" id="KW-1185">Reference proteome</keyword>